<dbReference type="CDD" id="cd05382">
    <property type="entry name" value="CAP_GAPR1-like"/>
    <property type="match status" value="1"/>
</dbReference>
<protein>
    <submittedName>
        <fullName evidence="2">Serine protease</fullName>
    </submittedName>
</protein>
<dbReference type="SMART" id="SM00198">
    <property type="entry name" value="SCP"/>
    <property type="match status" value="1"/>
</dbReference>
<dbReference type="PRINTS" id="PR00837">
    <property type="entry name" value="V5TPXLIKE"/>
</dbReference>
<dbReference type="GO" id="GO:0008233">
    <property type="term" value="F:peptidase activity"/>
    <property type="evidence" value="ECO:0007669"/>
    <property type="project" value="UniProtKB-KW"/>
</dbReference>
<keyword evidence="2" id="KW-0645">Protease</keyword>
<name>A0A3N9XBR0_9ACTN</name>
<reference evidence="2 3" key="1">
    <citation type="submission" date="2018-04" db="EMBL/GenBank/DDBJ databases">
        <title>Micromonosporas from Atacama Desert.</title>
        <authorList>
            <person name="Carro L."/>
            <person name="Klenk H.-P."/>
            <person name="Goodfellow M."/>
        </authorList>
    </citation>
    <scope>NUCLEOTIDE SEQUENCE [LARGE SCALE GENOMIC DNA]</scope>
    <source>
        <strain evidence="2 3">LB19</strain>
    </source>
</reference>
<feature type="domain" description="SCP" evidence="1">
    <location>
        <begin position="12"/>
        <end position="154"/>
    </location>
</feature>
<gene>
    <name evidence="2" type="ORF">DDE19_32145</name>
</gene>
<sequence length="164" mass="17616">MRDGFADRTNDEFLQEVLSKVNELRARHGSSLLTLDPELVEYSKSRASFMAEKDNLTHEGLRSGTGENGSWAGASTGATAGSGIAAVDSWYSEISNYDFATGKAIDSTKAIGHFTALVWKNTTKLGVGRVAGQGTKWWETYIVANFSPPGNMGGQYVMNVVPAS</sequence>
<dbReference type="InterPro" id="IPR001283">
    <property type="entry name" value="CRISP-related"/>
</dbReference>
<organism evidence="2 3">
    <name type="scientific">Micromonospora ureilytica</name>
    <dbReference type="NCBI Taxonomy" id="709868"/>
    <lineage>
        <taxon>Bacteria</taxon>
        <taxon>Bacillati</taxon>
        <taxon>Actinomycetota</taxon>
        <taxon>Actinomycetes</taxon>
        <taxon>Micromonosporales</taxon>
        <taxon>Micromonosporaceae</taxon>
        <taxon>Micromonospora</taxon>
    </lineage>
</organism>
<dbReference type="PROSITE" id="PS01009">
    <property type="entry name" value="CRISP_1"/>
    <property type="match status" value="1"/>
</dbReference>
<evidence type="ECO:0000259" key="1">
    <source>
        <dbReference type="SMART" id="SM00198"/>
    </source>
</evidence>
<dbReference type="PANTHER" id="PTHR10334">
    <property type="entry name" value="CYSTEINE-RICH SECRETORY PROTEIN-RELATED"/>
    <property type="match status" value="1"/>
</dbReference>
<dbReference type="InterPro" id="IPR034113">
    <property type="entry name" value="SCP_GAPR1-like"/>
</dbReference>
<comment type="caution">
    <text evidence="2">The sequence shown here is derived from an EMBL/GenBank/DDBJ whole genome shotgun (WGS) entry which is preliminary data.</text>
</comment>
<dbReference type="RefSeq" id="WP_124822988.1">
    <property type="nucleotide sequence ID" value="NZ_QDGB01000392.1"/>
</dbReference>
<dbReference type="Proteomes" id="UP000278981">
    <property type="component" value="Unassembled WGS sequence"/>
</dbReference>
<dbReference type="EMBL" id="QDGB01000392">
    <property type="protein sequence ID" value="RQX10604.1"/>
    <property type="molecule type" value="Genomic_DNA"/>
</dbReference>
<dbReference type="InterPro" id="IPR014044">
    <property type="entry name" value="CAP_dom"/>
</dbReference>
<dbReference type="GO" id="GO:0006508">
    <property type="term" value="P:proteolysis"/>
    <property type="evidence" value="ECO:0007669"/>
    <property type="project" value="UniProtKB-KW"/>
</dbReference>
<dbReference type="Gene3D" id="3.40.33.10">
    <property type="entry name" value="CAP"/>
    <property type="match status" value="1"/>
</dbReference>
<accession>A0A3N9XBR0</accession>
<dbReference type="AlphaFoldDB" id="A0A3N9XBR0"/>
<evidence type="ECO:0000313" key="3">
    <source>
        <dbReference type="Proteomes" id="UP000278981"/>
    </source>
</evidence>
<dbReference type="SUPFAM" id="SSF55797">
    <property type="entry name" value="PR-1-like"/>
    <property type="match status" value="1"/>
</dbReference>
<evidence type="ECO:0000313" key="2">
    <source>
        <dbReference type="EMBL" id="RQX10604.1"/>
    </source>
</evidence>
<dbReference type="OrthoDB" id="9794228at2"/>
<dbReference type="InterPro" id="IPR018244">
    <property type="entry name" value="Allrgn_V5/Tpx1_CS"/>
</dbReference>
<dbReference type="Pfam" id="PF00188">
    <property type="entry name" value="CAP"/>
    <property type="match status" value="1"/>
</dbReference>
<dbReference type="InterPro" id="IPR035940">
    <property type="entry name" value="CAP_sf"/>
</dbReference>
<dbReference type="GO" id="GO:0005576">
    <property type="term" value="C:extracellular region"/>
    <property type="evidence" value="ECO:0007669"/>
    <property type="project" value="InterPro"/>
</dbReference>
<proteinExistence type="predicted"/>
<keyword evidence="2" id="KW-0378">Hydrolase</keyword>